<evidence type="ECO:0000313" key="2">
    <source>
        <dbReference type="Proteomes" id="UP001497516"/>
    </source>
</evidence>
<keyword evidence="2" id="KW-1185">Reference proteome</keyword>
<organism evidence="1 2">
    <name type="scientific">Linum trigynum</name>
    <dbReference type="NCBI Taxonomy" id="586398"/>
    <lineage>
        <taxon>Eukaryota</taxon>
        <taxon>Viridiplantae</taxon>
        <taxon>Streptophyta</taxon>
        <taxon>Embryophyta</taxon>
        <taxon>Tracheophyta</taxon>
        <taxon>Spermatophyta</taxon>
        <taxon>Magnoliopsida</taxon>
        <taxon>eudicotyledons</taxon>
        <taxon>Gunneridae</taxon>
        <taxon>Pentapetalae</taxon>
        <taxon>rosids</taxon>
        <taxon>fabids</taxon>
        <taxon>Malpighiales</taxon>
        <taxon>Linaceae</taxon>
        <taxon>Linum</taxon>
    </lineage>
</organism>
<name>A0AAV2GCF6_9ROSI</name>
<accession>A0AAV2GCF6</accession>
<dbReference type="EMBL" id="OZ034821">
    <property type="protein sequence ID" value="CAL1407365.1"/>
    <property type="molecule type" value="Genomic_DNA"/>
</dbReference>
<dbReference type="AlphaFoldDB" id="A0AAV2GCF6"/>
<protein>
    <submittedName>
        <fullName evidence="1">Uncharacterized protein</fullName>
    </submittedName>
</protein>
<sequence>MCFPWRRSKLSTIPHIVCGYTKTCGRLRKFRRPPTNKDRPTKLLINLTRFSASLKTMVSRLNGTMLILRLLDGPTLVPVDGFPFTWSIFGSAQHFCLSPS</sequence>
<dbReference type="Proteomes" id="UP001497516">
    <property type="component" value="Chromosome 8"/>
</dbReference>
<gene>
    <name evidence="1" type="ORF">LTRI10_LOCUS47037</name>
</gene>
<evidence type="ECO:0000313" key="1">
    <source>
        <dbReference type="EMBL" id="CAL1407365.1"/>
    </source>
</evidence>
<proteinExistence type="predicted"/>
<reference evidence="1 2" key="1">
    <citation type="submission" date="2024-04" db="EMBL/GenBank/DDBJ databases">
        <authorList>
            <person name="Fracassetti M."/>
        </authorList>
    </citation>
    <scope>NUCLEOTIDE SEQUENCE [LARGE SCALE GENOMIC DNA]</scope>
</reference>